<dbReference type="PROSITE" id="PS51737">
    <property type="entry name" value="RECOMBINASE_DNA_BIND"/>
    <property type="match status" value="1"/>
</dbReference>
<proteinExistence type="predicted"/>
<evidence type="ECO:0000259" key="3">
    <source>
        <dbReference type="PROSITE" id="PS51737"/>
    </source>
</evidence>
<dbReference type="InterPro" id="IPR050639">
    <property type="entry name" value="SSR_resolvase"/>
</dbReference>
<accession>A0A427TDD8</accession>
<dbReference type="Pfam" id="PF13408">
    <property type="entry name" value="Zn_ribbon_recom"/>
    <property type="match status" value="1"/>
</dbReference>
<dbReference type="Gene3D" id="3.40.50.1390">
    <property type="entry name" value="Resolvase, N-terminal catalytic domain"/>
    <property type="match status" value="1"/>
</dbReference>
<sequence>MDVVNSKPWDRELEIAAIYVRVSTMKESQKDSPEHQRSLCEEKARMEGLDVQSEFIYEDRSTGTSIAERADIKLLIEDAKKGRFKTVIFSSLSRFSRDAADALYLKRQLVNALGLRLISIEDGYDSKDKDDEMIFTIIAAVNQKLSEQLSISSRRGIRESAKKGNFVGSRAPFGYKKVNKIEGGNERKTLAISPNEAEVVHKIFDQYVNHNMGEKQIVNYLNEEEIPSPKGGVWGITTIQRILQNEAYIGLNVFGKYTVKKVYEDLNDMQKRKKTLVQKDKGIWERNVEKKWEAIIKEETFLEAQKIRLERGGGKRGGARNVQVNPFSGIIKCEHCGSNFVSMKSGKVGKEGQEYRYLICSSRRRMGVKGCKNGLWIPLEEFKNEVLKEITKSLDQLINVEEISSNVELPAKKGKENKEKKRNQLEKMVANYRKYLMDLRMETKFPNEKTDHEQIKFELMSVENQIKETQEKLQNLLVTEDENNKEEIIKKQVKDGLAKLVKLEFEDVAELQLVLKQLIDEIKIDMDGEVEIYTPLGILQS</sequence>
<dbReference type="CDD" id="cd00338">
    <property type="entry name" value="Ser_Recombinase"/>
    <property type="match status" value="1"/>
</dbReference>
<evidence type="ECO:0000313" key="5">
    <source>
        <dbReference type="Proteomes" id="UP000279911"/>
    </source>
</evidence>
<dbReference type="EMBL" id="RSFW01000040">
    <property type="protein sequence ID" value="RSD20627.1"/>
    <property type="molecule type" value="Genomic_DNA"/>
</dbReference>
<dbReference type="AlphaFoldDB" id="A0A427TDD8"/>
<protein>
    <submittedName>
        <fullName evidence="4">Recombinase family protein</fullName>
    </submittedName>
</protein>
<dbReference type="InterPro" id="IPR025827">
    <property type="entry name" value="Zn_ribbon_recom_dom"/>
</dbReference>
<dbReference type="PANTHER" id="PTHR30461">
    <property type="entry name" value="DNA-INVERTASE FROM LAMBDOID PROPHAGE"/>
    <property type="match status" value="1"/>
</dbReference>
<dbReference type="GO" id="GO:0003677">
    <property type="term" value="F:DNA binding"/>
    <property type="evidence" value="ECO:0007669"/>
    <property type="project" value="InterPro"/>
</dbReference>
<dbReference type="InterPro" id="IPR038109">
    <property type="entry name" value="DNA_bind_recomb_sf"/>
</dbReference>
<gene>
    <name evidence="4" type="ORF">EJA10_22935</name>
</gene>
<feature type="domain" description="Recombinase" evidence="3">
    <location>
        <begin position="172"/>
        <end position="314"/>
    </location>
</feature>
<dbReference type="Gene3D" id="3.90.1750.20">
    <property type="entry name" value="Putative Large Serine Recombinase, Chain B, Domain 2"/>
    <property type="match status" value="1"/>
</dbReference>
<dbReference type="GO" id="GO:0000150">
    <property type="term" value="F:DNA strand exchange activity"/>
    <property type="evidence" value="ECO:0007669"/>
    <property type="project" value="InterPro"/>
</dbReference>
<dbReference type="PROSITE" id="PS51736">
    <property type="entry name" value="RECOMBINASES_3"/>
    <property type="match status" value="1"/>
</dbReference>
<dbReference type="OrthoDB" id="9769353at2"/>
<comment type="caution">
    <text evidence="4">The sequence shown here is derived from an EMBL/GenBank/DDBJ whole genome shotgun (WGS) entry which is preliminary data.</text>
</comment>
<feature type="coiled-coil region" evidence="1">
    <location>
        <begin position="411"/>
        <end position="486"/>
    </location>
</feature>
<reference evidence="5" key="1">
    <citation type="submission" date="2018-12" db="EMBL/GenBank/DDBJ databases">
        <title>Bacillus chawlae sp. nov., Bacillus glennii sp. nov., and Bacillus saganii sp. nov. Isolated from the Vehicle Assembly Building at Kennedy Space Center where the Viking Spacecraft were Assembled.</title>
        <authorList>
            <person name="Seuylemezian A."/>
            <person name="Vaishampayan P."/>
        </authorList>
    </citation>
    <scope>NUCLEOTIDE SEQUENCE [LARGE SCALE GENOMIC DNA]</scope>
    <source>
        <strain evidence="5">DSM 13966</strain>
    </source>
</reference>
<dbReference type="Pfam" id="PF00239">
    <property type="entry name" value="Resolvase"/>
    <property type="match status" value="1"/>
</dbReference>
<dbReference type="PANTHER" id="PTHR30461:SF23">
    <property type="entry name" value="DNA RECOMBINASE-RELATED"/>
    <property type="match status" value="1"/>
</dbReference>
<evidence type="ECO:0000256" key="1">
    <source>
        <dbReference type="SAM" id="Coils"/>
    </source>
</evidence>
<dbReference type="SUPFAM" id="SSF53041">
    <property type="entry name" value="Resolvase-like"/>
    <property type="match status" value="1"/>
</dbReference>
<dbReference type="SMART" id="SM00857">
    <property type="entry name" value="Resolvase"/>
    <property type="match status" value="1"/>
</dbReference>
<dbReference type="Proteomes" id="UP000279911">
    <property type="component" value="Unassembled WGS sequence"/>
</dbReference>
<keyword evidence="1" id="KW-0175">Coiled coil</keyword>
<dbReference type="InterPro" id="IPR011109">
    <property type="entry name" value="DNA_bind_recombinase_dom"/>
</dbReference>
<dbReference type="Pfam" id="PF07508">
    <property type="entry name" value="Recombinase"/>
    <property type="match status" value="1"/>
</dbReference>
<dbReference type="InterPro" id="IPR036162">
    <property type="entry name" value="Resolvase-like_N_sf"/>
</dbReference>
<evidence type="ECO:0000259" key="2">
    <source>
        <dbReference type="PROSITE" id="PS51736"/>
    </source>
</evidence>
<dbReference type="InterPro" id="IPR006119">
    <property type="entry name" value="Resolv_N"/>
</dbReference>
<evidence type="ECO:0000313" key="4">
    <source>
        <dbReference type="EMBL" id="RSD20627.1"/>
    </source>
</evidence>
<feature type="domain" description="Resolvase/invertase-type recombinase catalytic" evidence="2">
    <location>
        <begin position="15"/>
        <end position="164"/>
    </location>
</feature>
<organism evidence="4 5">
    <name type="scientific">Mesobacillus subterraneus</name>
    <dbReference type="NCBI Taxonomy" id="285983"/>
    <lineage>
        <taxon>Bacteria</taxon>
        <taxon>Bacillati</taxon>
        <taxon>Bacillota</taxon>
        <taxon>Bacilli</taxon>
        <taxon>Bacillales</taxon>
        <taxon>Bacillaceae</taxon>
        <taxon>Mesobacillus</taxon>
    </lineage>
</organism>
<name>A0A427TDD8_9BACI</name>